<protein>
    <submittedName>
        <fullName evidence="6">PAS domain S-box-containing protein</fullName>
    </submittedName>
</protein>
<dbReference type="InterPro" id="IPR001789">
    <property type="entry name" value="Sig_transdc_resp-reg_receiver"/>
</dbReference>
<dbReference type="Gene3D" id="3.40.50.2300">
    <property type="match status" value="1"/>
</dbReference>
<organism evidence="6 7">
    <name type="scientific">Natrinema salaciae</name>
    <dbReference type="NCBI Taxonomy" id="1186196"/>
    <lineage>
        <taxon>Archaea</taxon>
        <taxon>Methanobacteriati</taxon>
        <taxon>Methanobacteriota</taxon>
        <taxon>Stenosarchaea group</taxon>
        <taxon>Halobacteria</taxon>
        <taxon>Halobacteriales</taxon>
        <taxon>Natrialbaceae</taxon>
        <taxon>Natrinema</taxon>
    </lineage>
</organism>
<dbReference type="Proteomes" id="UP000199114">
    <property type="component" value="Unassembled WGS sequence"/>
</dbReference>
<feature type="domain" description="PAS" evidence="5">
    <location>
        <begin position="143"/>
        <end position="213"/>
    </location>
</feature>
<sequence length="259" mass="28532">MSPGIHVLYVDDDPDIRELSATVLERTSDEFDVTTAGSGREGLALLDDGLGVDCIVSDYQMLELDGLEFFDAVRDRDPDVPFLLVTGTRPSEIASEAIDAGVTDYLRKGAVTGTAQCTVLANRIEHAVEKRRLERARDEIDRQLERYRVLVENAADPMYTLDENGTVTMVNDAMVDWIGYDRDRLVGSAIETVLTDDTVECATDALRRMTEAETPAPACFEWTFEASDGRRRVSQTTVAPLRTGDGEFAGSAGVVRERT</sequence>
<keyword evidence="3" id="KW-0175">Coiled coil</keyword>
<dbReference type="OrthoDB" id="8127at2157"/>
<feature type="coiled-coil region" evidence="3">
    <location>
        <begin position="126"/>
        <end position="153"/>
    </location>
</feature>
<dbReference type="InterPro" id="IPR013656">
    <property type="entry name" value="PAS_4"/>
</dbReference>
<evidence type="ECO:0000256" key="1">
    <source>
        <dbReference type="ARBA" id="ARBA00022553"/>
    </source>
</evidence>
<keyword evidence="1 2" id="KW-0597">Phosphoprotein</keyword>
<evidence type="ECO:0000256" key="3">
    <source>
        <dbReference type="SAM" id="Coils"/>
    </source>
</evidence>
<dbReference type="SUPFAM" id="SSF52172">
    <property type="entry name" value="CheY-like"/>
    <property type="match status" value="1"/>
</dbReference>
<evidence type="ECO:0000256" key="2">
    <source>
        <dbReference type="PROSITE-ProRule" id="PRU00169"/>
    </source>
</evidence>
<feature type="modified residue" description="4-aspartylphosphate" evidence="2">
    <location>
        <position position="58"/>
    </location>
</feature>
<dbReference type="CDD" id="cd00156">
    <property type="entry name" value="REC"/>
    <property type="match status" value="1"/>
</dbReference>
<reference evidence="7" key="1">
    <citation type="submission" date="2016-10" db="EMBL/GenBank/DDBJ databases">
        <authorList>
            <person name="Varghese N."/>
            <person name="Submissions S."/>
        </authorList>
    </citation>
    <scope>NUCLEOTIDE SEQUENCE [LARGE SCALE GENOMIC DNA]</scope>
    <source>
        <strain evidence="7">DSM 25055</strain>
    </source>
</reference>
<dbReference type="PANTHER" id="PTHR44591">
    <property type="entry name" value="STRESS RESPONSE REGULATOR PROTEIN 1"/>
    <property type="match status" value="1"/>
</dbReference>
<dbReference type="PANTHER" id="PTHR44591:SF3">
    <property type="entry name" value="RESPONSE REGULATORY DOMAIN-CONTAINING PROTEIN"/>
    <property type="match status" value="1"/>
</dbReference>
<dbReference type="AlphaFoldDB" id="A0A1H9MN56"/>
<accession>A0A1H9MN56</accession>
<dbReference type="InterPro" id="IPR035965">
    <property type="entry name" value="PAS-like_dom_sf"/>
</dbReference>
<name>A0A1H9MN56_9EURY</name>
<dbReference type="Pfam" id="PF08448">
    <property type="entry name" value="PAS_4"/>
    <property type="match status" value="1"/>
</dbReference>
<dbReference type="InterPro" id="IPR000014">
    <property type="entry name" value="PAS"/>
</dbReference>
<proteinExistence type="predicted"/>
<dbReference type="InterPro" id="IPR011006">
    <property type="entry name" value="CheY-like_superfamily"/>
</dbReference>
<dbReference type="SUPFAM" id="SSF55785">
    <property type="entry name" value="PYP-like sensor domain (PAS domain)"/>
    <property type="match status" value="1"/>
</dbReference>
<dbReference type="RefSeq" id="WP_090619499.1">
    <property type="nucleotide sequence ID" value="NZ_FOFD01000004.1"/>
</dbReference>
<dbReference type="EMBL" id="FOFD01000004">
    <property type="protein sequence ID" value="SER25140.1"/>
    <property type="molecule type" value="Genomic_DNA"/>
</dbReference>
<dbReference type="NCBIfam" id="TIGR00229">
    <property type="entry name" value="sensory_box"/>
    <property type="match status" value="1"/>
</dbReference>
<dbReference type="Gene3D" id="3.30.450.20">
    <property type="entry name" value="PAS domain"/>
    <property type="match status" value="1"/>
</dbReference>
<gene>
    <name evidence="6" type="ORF">SAMN04489841_3428</name>
</gene>
<dbReference type="STRING" id="1186196.SAMN04489841_3428"/>
<dbReference type="SMART" id="SM00091">
    <property type="entry name" value="PAS"/>
    <property type="match status" value="1"/>
</dbReference>
<dbReference type="Pfam" id="PF00072">
    <property type="entry name" value="Response_reg"/>
    <property type="match status" value="1"/>
</dbReference>
<dbReference type="PROSITE" id="PS50110">
    <property type="entry name" value="RESPONSE_REGULATORY"/>
    <property type="match status" value="1"/>
</dbReference>
<evidence type="ECO:0000259" key="5">
    <source>
        <dbReference type="PROSITE" id="PS50112"/>
    </source>
</evidence>
<evidence type="ECO:0000259" key="4">
    <source>
        <dbReference type="PROSITE" id="PS50110"/>
    </source>
</evidence>
<feature type="domain" description="Response regulatory" evidence="4">
    <location>
        <begin position="6"/>
        <end position="123"/>
    </location>
</feature>
<dbReference type="SMART" id="SM00448">
    <property type="entry name" value="REC"/>
    <property type="match status" value="1"/>
</dbReference>
<dbReference type="GO" id="GO:0000160">
    <property type="term" value="P:phosphorelay signal transduction system"/>
    <property type="evidence" value="ECO:0007669"/>
    <property type="project" value="InterPro"/>
</dbReference>
<dbReference type="PROSITE" id="PS50112">
    <property type="entry name" value="PAS"/>
    <property type="match status" value="1"/>
</dbReference>
<dbReference type="InterPro" id="IPR050595">
    <property type="entry name" value="Bact_response_regulator"/>
</dbReference>
<keyword evidence="7" id="KW-1185">Reference proteome</keyword>
<evidence type="ECO:0000313" key="7">
    <source>
        <dbReference type="Proteomes" id="UP000199114"/>
    </source>
</evidence>
<dbReference type="CDD" id="cd00130">
    <property type="entry name" value="PAS"/>
    <property type="match status" value="1"/>
</dbReference>
<evidence type="ECO:0000313" key="6">
    <source>
        <dbReference type="EMBL" id="SER25140.1"/>
    </source>
</evidence>